<evidence type="ECO:0000313" key="1">
    <source>
        <dbReference type="EMBL" id="KAJ3050331.1"/>
    </source>
</evidence>
<gene>
    <name evidence="1" type="ORF">HK097_008700</name>
</gene>
<organism evidence="1 2">
    <name type="scientific">Rhizophlyctis rosea</name>
    <dbReference type="NCBI Taxonomy" id="64517"/>
    <lineage>
        <taxon>Eukaryota</taxon>
        <taxon>Fungi</taxon>
        <taxon>Fungi incertae sedis</taxon>
        <taxon>Chytridiomycota</taxon>
        <taxon>Chytridiomycota incertae sedis</taxon>
        <taxon>Chytridiomycetes</taxon>
        <taxon>Rhizophlyctidales</taxon>
        <taxon>Rhizophlyctidaceae</taxon>
        <taxon>Rhizophlyctis</taxon>
    </lineage>
</organism>
<reference evidence="1" key="1">
    <citation type="submission" date="2020-05" db="EMBL/GenBank/DDBJ databases">
        <title>Phylogenomic resolution of chytrid fungi.</title>
        <authorList>
            <person name="Stajich J.E."/>
            <person name="Amses K."/>
            <person name="Simmons R."/>
            <person name="Seto K."/>
            <person name="Myers J."/>
            <person name="Bonds A."/>
            <person name="Quandt C.A."/>
            <person name="Barry K."/>
            <person name="Liu P."/>
            <person name="Grigoriev I."/>
            <person name="Longcore J.E."/>
            <person name="James T.Y."/>
        </authorList>
    </citation>
    <scope>NUCLEOTIDE SEQUENCE</scope>
    <source>
        <strain evidence="1">JEL0318</strain>
    </source>
</reference>
<keyword evidence="2" id="KW-1185">Reference proteome</keyword>
<sequence>MKTIADIIYPSALYSVLTTPKHSFLPKIIADIRQRTNGDTLLTYGKTANRKHVLAVAELFGGRRRAAGQHNWPTYIFFVAPRDDVRGTDLRSDLNALPVYKLIEILEALEIIG</sequence>
<dbReference type="EMBL" id="JADGJD010000526">
    <property type="protein sequence ID" value="KAJ3050331.1"/>
    <property type="molecule type" value="Genomic_DNA"/>
</dbReference>
<proteinExistence type="predicted"/>
<dbReference type="AlphaFoldDB" id="A0AAD5SI15"/>
<accession>A0AAD5SI15</accession>
<comment type="caution">
    <text evidence="1">The sequence shown here is derived from an EMBL/GenBank/DDBJ whole genome shotgun (WGS) entry which is preliminary data.</text>
</comment>
<dbReference type="Proteomes" id="UP001212841">
    <property type="component" value="Unassembled WGS sequence"/>
</dbReference>
<protein>
    <submittedName>
        <fullName evidence="1">Uncharacterized protein</fullName>
    </submittedName>
</protein>
<evidence type="ECO:0000313" key="2">
    <source>
        <dbReference type="Proteomes" id="UP001212841"/>
    </source>
</evidence>
<name>A0AAD5SI15_9FUNG</name>